<keyword evidence="5 9" id="KW-0735">Signal-anchor</keyword>
<dbReference type="Gene3D" id="3.90.550.10">
    <property type="entry name" value="Spore Coat Polysaccharide Biosynthesis Protein SpsA, Chain A"/>
    <property type="match status" value="1"/>
</dbReference>
<protein>
    <recommendedName>
        <fullName evidence="9">Hexosyltransferase</fullName>
        <ecNumber evidence="9">2.4.1.-</ecNumber>
    </recommendedName>
</protein>
<dbReference type="EMBL" id="PZQS01000013">
    <property type="protein sequence ID" value="PVD19252.1"/>
    <property type="molecule type" value="Genomic_DNA"/>
</dbReference>
<dbReference type="Pfam" id="PF05679">
    <property type="entry name" value="CHGN"/>
    <property type="match status" value="2"/>
</dbReference>
<name>A0A2T7NDN2_POMCA</name>
<reference evidence="10 11" key="1">
    <citation type="submission" date="2018-04" db="EMBL/GenBank/DDBJ databases">
        <title>The genome of golden apple snail Pomacea canaliculata provides insight into stress tolerance and invasive adaptation.</title>
        <authorList>
            <person name="Liu C."/>
            <person name="Liu B."/>
            <person name="Ren Y."/>
            <person name="Zhang Y."/>
            <person name="Wang H."/>
            <person name="Li S."/>
            <person name="Jiang F."/>
            <person name="Yin L."/>
            <person name="Zhang G."/>
            <person name="Qian W."/>
            <person name="Fan W."/>
        </authorList>
    </citation>
    <scope>NUCLEOTIDE SEQUENCE [LARGE SCALE GENOMIC DNA]</scope>
    <source>
        <strain evidence="10">SZHN2017</strain>
        <tissue evidence="10">Muscle</tissue>
    </source>
</reference>
<dbReference type="GO" id="GO:0032580">
    <property type="term" value="C:Golgi cisterna membrane"/>
    <property type="evidence" value="ECO:0007669"/>
    <property type="project" value="UniProtKB-SubCell"/>
</dbReference>
<evidence type="ECO:0000313" key="11">
    <source>
        <dbReference type="Proteomes" id="UP000245119"/>
    </source>
</evidence>
<keyword evidence="7 9" id="KW-0333">Golgi apparatus</keyword>
<comment type="caution">
    <text evidence="10">The sequence shown here is derived from an EMBL/GenBank/DDBJ whole genome shotgun (WGS) entry which is preliminary data.</text>
</comment>
<comment type="subcellular location">
    <subcellularLocation>
        <location evidence="1 9">Golgi apparatus</location>
        <location evidence="1 9">Golgi stack membrane</location>
        <topology evidence="1 9">Single-pass type II membrane protein</topology>
    </subcellularLocation>
</comment>
<evidence type="ECO:0000256" key="6">
    <source>
        <dbReference type="ARBA" id="ARBA00022989"/>
    </source>
</evidence>
<evidence type="ECO:0000313" key="10">
    <source>
        <dbReference type="EMBL" id="PVD19252.1"/>
    </source>
</evidence>
<dbReference type="OrthoDB" id="431432at2759"/>
<evidence type="ECO:0000256" key="2">
    <source>
        <dbReference type="ARBA" id="ARBA00009239"/>
    </source>
</evidence>
<keyword evidence="4" id="KW-0812">Transmembrane</keyword>
<evidence type="ECO:0000256" key="5">
    <source>
        <dbReference type="ARBA" id="ARBA00022968"/>
    </source>
</evidence>
<evidence type="ECO:0000256" key="9">
    <source>
        <dbReference type="RuleBase" id="RU364016"/>
    </source>
</evidence>
<dbReference type="PANTHER" id="PTHR12369:SF11">
    <property type="entry name" value="HEXOSYLTRANSFERASE"/>
    <property type="match status" value="1"/>
</dbReference>
<comment type="similarity">
    <text evidence="2 9">Belongs to the chondroitin N-acetylgalactosaminyltransferase family.</text>
</comment>
<dbReference type="PANTHER" id="PTHR12369">
    <property type="entry name" value="CHONDROITIN SYNTHASE"/>
    <property type="match status" value="1"/>
</dbReference>
<evidence type="ECO:0000256" key="4">
    <source>
        <dbReference type="ARBA" id="ARBA00022692"/>
    </source>
</evidence>
<dbReference type="EC" id="2.4.1.-" evidence="9"/>
<dbReference type="InterPro" id="IPR051227">
    <property type="entry name" value="CS_glycosyltransferase"/>
</dbReference>
<evidence type="ECO:0000256" key="7">
    <source>
        <dbReference type="ARBA" id="ARBA00023034"/>
    </source>
</evidence>
<gene>
    <name evidence="10" type="ORF">C0Q70_19738</name>
</gene>
<dbReference type="SUPFAM" id="SSF53448">
    <property type="entry name" value="Nucleotide-diphospho-sugar transferases"/>
    <property type="match status" value="1"/>
</dbReference>
<dbReference type="Proteomes" id="UP000245119">
    <property type="component" value="Linkage Group LG13"/>
</dbReference>
<evidence type="ECO:0000256" key="3">
    <source>
        <dbReference type="ARBA" id="ARBA00022679"/>
    </source>
</evidence>
<evidence type="ECO:0000256" key="1">
    <source>
        <dbReference type="ARBA" id="ARBA00004447"/>
    </source>
</evidence>
<keyword evidence="6" id="KW-1133">Transmembrane helix</keyword>
<accession>A0A2T7NDN2</accession>
<dbReference type="Gene3D" id="3.90.550.50">
    <property type="match status" value="1"/>
</dbReference>
<sequence length="444" mass="51009">MAPHIGFCLQNLYTTHEDVEIGRCIREFAGIQCTWAYEMQQILYQNYKEDKGSFKSTLKSKEVEKAVTLHPVKDPDYQYRIFNYLQSVNIMKYRQRRVQLFREMELMNHMLGGSAGASGESGRIAQTPSLNKVPAHRAEDVVPWEYYSKAIFSQYNNNPKRAMEGSLSGALDDAVMQVIVMELVNLNARQRGRTIDFKEILYGYRRVNPLSSADYILDLLLIYRKHKGRKMTVQVRRHAYLQQGFLELELTEESPVFRPKASVVDVDIMVMPESLNRIRLSTIQGRQVYFPIVFSQYDPEPLCKEYSQHCHCSDKDNCIVIPTDFSTMTGYWRQFGFGIAAIYRSDMVNVGGFDLSIQGWGKEDVDLYTKFIESNLTIFRAVDPGMTHIFHAIFCEASLEPAQLIMCKGSKAQSYGATSLLASKVYAIPDIMRRHEKHALNIGR</sequence>
<dbReference type="AlphaFoldDB" id="A0A2T7NDN2"/>
<evidence type="ECO:0000256" key="8">
    <source>
        <dbReference type="ARBA" id="ARBA00023136"/>
    </source>
</evidence>
<dbReference type="GO" id="GO:0047238">
    <property type="term" value="F:glucuronosyl-N-acetylgalactosaminyl-proteoglycan 4-beta-N-acetylgalactosaminyltransferase activity"/>
    <property type="evidence" value="ECO:0007669"/>
    <property type="project" value="TreeGrafter"/>
</dbReference>
<dbReference type="InterPro" id="IPR008428">
    <property type="entry name" value="Chond_GalNAc"/>
</dbReference>
<keyword evidence="3 9" id="KW-0808">Transferase</keyword>
<keyword evidence="11" id="KW-1185">Reference proteome</keyword>
<keyword evidence="8" id="KW-0472">Membrane</keyword>
<organism evidence="10 11">
    <name type="scientific">Pomacea canaliculata</name>
    <name type="common">Golden apple snail</name>
    <dbReference type="NCBI Taxonomy" id="400727"/>
    <lineage>
        <taxon>Eukaryota</taxon>
        <taxon>Metazoa</taxon>
        <taxon>Spiralia</taxon>
        <taxon>Lophotrochozoa</taxon>
        <taxon>Mollusca</taxon>
        <taxon>Gastropoda</taxon>
        <taxon>Caenogastropoda</taxon>
        <taxon>Architaenioglossa</taxon>
        <taxon>Ampullarioidea</taxon>
        <taxon>Ampullariidae</taxon>
        <taxon>Pomacea</taxon>
    </lineage>
</organism>
<dbReference type="InterPro" id="IPR029044">
    <property type="entry name" value="Nucleotide-diphossugar_trans"/>
</dbReference>
<proteinExistence type="inferred from homology"/>